<sequence length="299" mass="31754">MKHVARAWAPRLALLSRALLCATFLDDALRLALQPPGPMAMLGPVPLGAAAFQPFVGLVVELFGSLCLIALFRPGRASLALAAWSLLQPFLFGQLSNALLVSSSLSVVGGLLLVRASHVPTSPYAQLLGRLLIPAPYVCFAGWLLASSLELSETTSLPSYLADLSIFLVSFLAFLALLLGSALVALGLRSRKVALAAALANLAYAFHAHPFFLYASRCPDPVGCSRGWEYSDAMPFPAVSIPFPLTPADFTLAEIYDLHRCYFFLAVSCTGALLVLAQAGPGEIAAQKDEAILPTRAQD</sequence>
<evidence type="ECO:0000256" key="3">
    <source>
        <dbReference type="ARBA" id="ARBA00022692"/>
    </source>
</evidence>
<keyword evidence="8" id="KW-1185">Reference proteome</keyword>
<dbReference type="InterPro" id="IPR002995">
    <property type="entry name" value="Surf4"/>
</dbReference>
<organism evidence="7 8">
    <name type="scientific">Tetraparma gracilis</name>
    <dbReference type="NCBI Taxonomy" id="2962635"/>
    <lineage>
        <taxon>Eukaryota</taxon>
        <taxon>Sar</taxon>
        <taxon>Stramenopiles</taxon>
        <taxon>Ochrophyta</taxon>
        <taxon>Bolidophyceae</taxon>
        <taxon>Parmales</taxon>
        <taxon>Triparmaceae</taxon>
        <taxon>Tetraparma</taxon>
    </lineage>
</organism>
<reference evidence="7 8" key="1">
    <citation type="journal article" date="2023" name="Commun. Biol.">
        <title>Genome analysis of Parmales, the sister group of diatoms, reveals the evolutionary specialization of diatoms from phago-mixotrophs to photoautotrophs.</title>
        <authorList>
            <person name="Ban H."/>
            <person name="Sato S."/>
            <person name="Yoshikawa S."/>
            <person name="Yamada K."/>
            <person name="Nakamura Y."/>
            <person name="Ichinomiya M."/>
            <person name="Sato N."/>
            <person name="Blanc-Mathieu R."/>
            <person name="Endo H."/>
            <person name="Kuwata A."/>
            <person name="Ogata H."/>
        </authorList>
    </citation>
    <scope>NUCLEOTIDE SEQUENCE [LARGE SCALE GENOMIC DNA]</scope>
</reference>
<accession>A0ABQ6MS10</accession>
<evidence type="ECO:0000256" key="1">
    <source>
        <dbReference type="ARBA" id="ARBA00004141"/>
    </source>
</evidence>
<dbReference type="Pfam" id="PF02077">
    <property type="entry name" value="SURF4"/>
    <property type="match status" value="1"/>
</dbReference>
<feature type="transmembrane region" description="Helical" evidence="6">
    <location>
        <begin position="48"/>
        <end position="72"/>
    </location>
</feature>
<protein>
    <submittedName>
        <fullName evidence="7">Uncharacterized protein</fullName>
    </submittedName>
</protein>
<feature type="transmembrane region" description="Helical" evidence="6">
    <location>
        <begin position="127"/>
        <end position="146"/>
    </location>
</feature>
<keyword evidence="3 6" id="KW-0812">Transmembrane</keyword>
<evidence type="ECO:0000256" key="6">
    <source>
        <dbReference type="SAM" id="Phobius"/>
    </source>
</evidence>
<evidence type="ECO:0000313" key="7">
    <source>
        <dbReference type="EMBL" id="GMI30996.1"/>
    </source>
</evidence>
<dbReference type="EMBL" id="BRYB01001680">
    <property type="protein sequence ID" value="GMI30996.1"/>
    <property type="molecule type" value="Genomic_DNA"/>
</dbReference>
<comment type="caution">
    <text evidence="7">The sequence shown here is derived from an EMBL/GenBank/DDBJ whole genome shotgun (WGS) entry which is preliminary data.</text>
</comment>
<comment type="subcellular location">
    <subcellularLocation>
        <location evidence="1">Membrane</location>
        <topology evidence="1">Multi-pass membrane protein</topology>
    </subcellularLocation>
</comment>
<feature type="transmembrane region" description="Helical" evidence="6">
    <location>
        <begin position="193"/>
        <end position="215"/>
    </location>
</feature>
<name>A0ABQ6MS10_9STRA</name>
<evidence type="ECO:0000256" key="5">
    <source>
        <dbReference type="ARBA" id="ARBA00023136"/>
    </source>
</evidence>
<feature type="transmembrane region" description="Helical" evidence="6">
    <location>
        <begin position="98"/>
        <end position="115"/>
    </location>
</feature>
<feature type="transmembrane region" description="Helical" evidence="6">
    <location>
        <begin position="166"/>
        <end position="186"/>
    </location>
</feature>
<evidence type="ECO:0000313" key="8">
    <source>
        <dbReference type="Proteomes" id="UP001165060"/>
    </source>
</evidence>
<gene>
    <name evidence="7" type="ORF">TeGR_g469</name>
</gene>
<evidence type="ECO:0000256" key="4">
    <source>
        <dbReference type="ARBA" id="ARBA00022989"/>
    </source>
</evidence>
<dbReference type="Proteomes" id="UP001165060">
    <property type="component" value="Unassembled WGS sequence"/>
</dbReference>
<keyword evidence="4 6" id="KW-1133">Transmembrane helix</keyword>
<keyword evidence="5 6" id="KW-0472">Membrane</keyword>
<comment type="similarity">
    <text evidence="2">Belongs to the SURF4 family.</text>
</comment>
<evidence type="ECO:0000256" key="2">
    <source>
        <dbReference type="ARBA" id="ARBA00006945"/>
    </source>
</evidence>
<proteinExistence type="inferred from homology"/>